<dbReference type="InterPro" id="IPR014054">
    <property type="entry name" value="Phage_regulatory_Rha"/>
</dbReference>
<proteinExistence type="predicted"/>
<evidence type="ECO:0008006" key="4">
    <source>
        <dbReference type="Google" id="ProtNLM"/>
    </source>
</evidence>
<dbReference type="EMBL" id="PZKF01000016">
    <property type="protein sequence ID" value="PTE17554.1"/>
    <property type="molecule type" value="Genomic_DNA"/>
</dbReference>
<evidence type="ECO:0000313" key="3">
    <source>
        <dbReference type="Proteomes" id="UP000241899"/>
    </source>
</evidence>
<evidence type="ECO:0000256" key="1">
    <source>
        <dbReference type="SAM" id="MobiDB-lite"/>
    </source>
</evidence>
<feature type="region of interest" description="Disordered" evidence="1">
    <location>
        <begin position="64"/>
        <end position="109"/>
    </location>
</feature>
<dbReference type="AlphaFoldDB" id="A0A2T4JI25"/>
<evidence type="ECO:0000313" key="2">
    <source>
        <dbReference type="EMBL" id="PTE17554.1"/>
    </source>
</evidence>
<dbReference type="OrthoDB" id="9808959at2"/>
<name>A0A2T4JI25_9RHOB</name>
<gene>
    <name evidence="2" type="ORF">C5F46_08510</name>
</gene>
<reference evidence="2 3" key="1">
    <citation type="submission" date="2018-03" db="EMBL/GenBank/DDBJ databases">
        <title>Rhodobacter veldkampii.</title>
        <authorList>
            <person name="Meyer T.E."/>
            <person name="Miller S."/>
            <person name="Lodha T."/>
            <person name="Gandham S."/>
            <person name="Chintalapati S."/>
            <person name="Chintalapati V.R."/>
        </authorList>
    </citation>
    <scope>NUCLEOTIDE SEQUENCE [LARGE SCALE GENOMIC DNA]</scope>
    <source>
        <strain evidence="2 3">DSM 11550</strain>
    </source>
</reference>
<dbReference type="Proteomes" id="UP000241899">
    <property type="component" value="Unassembled WGS sequence"/>
</dbReference>
<comment type="caution">
    <text evidence="2">The sequence shown here is derived from an EMBL/GenBank/DDBJ whole genome shotgun (WGS) entry which is preliminary data.</text>
</comment>
<protein>
    <recommendedName>
        <fullName evidence="4">Rha family transcriptional regulator</fullName>
    </recommendedName>
</protein>
<dbReference type="Pfam" id="PF09669">
    <property type="entry name" value="Phage_pRha"/>
    <property type="match status" value="1"/>
</dbReference>
<accession>A0A2T4JI25</accession>
<organism evidence="2 3">
    <name type="scientific">Phaeovulum veldkampii DSM 11550</name>
    <dbReference type="NCBI Taxonomy" id="1185920"/>
    <lineage>
        <taxon>Bacteria</taxon>
        <taxon>Pseudomonadati</taxon>
        <taxon>Pseudomonadota</taxon>
        <taxon>Alphaproteobacteria</taxon>
        <taxon>Rhodobacterales</taxon>
        <taxon>Paracoccaceae</taxon>
        <taxon>Phaeovulum</taxon>
    </lineage>
</organism>
<sequence>MNNLPTTARPIPAPLPDTIPESCRGVPFMSSLEIAHMTGKRHDHVMRDIDRELTSLGEAAPKFGASYRGKDGTLRLRASGPGLSPPAPQGDRGRGLSCCQGGPIRGCHS</sequence>
<keyword evidence="3" id="KW-1185">Reference proteome</keyword>